<protein>
    <recommendedName>
        <fullName evidence="4">HNH endonuclease</fullName>
    </recommendedName>
</protein>
<feature type="region of interest" description="Disordered" evidence="1">
    <location>
        <begin position="248"/>
        <end position="277"/>
    </location>
</feature>
<feature type="region of interest" description="Disordered" evidence="1">
    <location>
        <begin position="1"/>
        <end position="60"/>
    </location>
</feature>
<organism evidence="2 3">
    <name type="scientific">Dentiradicibacter hellwigii</name>
    <dbReference type="NCBI Taxonomy" id="3149053"/>
    <lineage>
        <taxon>Bacteria</taxon>
        <taxon>Pseudomonadati</taxon>
        <taxon>Pseudomonadota</taxon>
        <taxon>Betaproteobacteria</taxon>
        <taxon>Rhodocyclales</taxon>
        <taxon>Rhodocyclaceae</taxon>
        <taxon>Dentiradicibacter</taxon>
    </lineage>
</organism>
<keyword evidence="3" id="KW-1185">Reference proteome</keyword>
<evidence type="ECO:0000256" key="1">
    <source>
        <dbReference type="SAM" id="MobiDB-lite"/>
    </source>
</evidence>
<evidence type="ECO:0008006" key="4">
    <source>
        <dbReference type="Google" id="ProtNLM"/>
    </source>
</evidence>
<feature type="region of interest" description="Disordered" evidence="1">
    <location>
        <begin position="146"/>
        <end position="192"/>
    </location>
</feature>
<dbReference type="Proteomes" id="UP001574673">
    <property type="component" value="Unassembled WGS sequence"/>
</dbReference>
<dbReference type="EMBL" id="JBEUWX010000002">
    <property type="protein sequence ID" value="MFA9950000.1"/>
    <property type="molecule type" value="Genomic_DNA"/>
</dbReference>
<evidence type="ECO:0000313" key="2">
    <source>
        <dbReference type="EMBL" id="MFA9950000.1"/>
    </source>
</evidence>
<gene>
    <name evidence="2" type="ORF">ABCS64_06665</name>
</gene>
<feature type="compositionally biased region" description="Basic and acidic residues" evidence="1">
    <location>
        <begin position="146"/>
        <end position="175"/>
    </location>
</feature>
<dbReference type="RefSeq" id="WP_418891089.1">
    <property type="nucleotide sequence ID" value="NZ_JBEUWX010000002.1"/>
</dbReference>
<reference evidence="3" key="1">
    <citation type="submission" date="2024-06" db="EMBL/GenBank/DDBJ databases">
        <title>Radixoralia hellwigii gen. nov., sp nov., isolated from a root canal in the human oral cavity.</title>
        <authorList>
            <person name="Bartsch S."/>
            <person name="Wittmer A."/>
            <person name="Schulz A.-K."/>
            <person name="Neumann-Schaal M."/>
            <person name="Wolf J."/>
            <person name="Gronow S."/>
            <person name="Tennert C."/>
            <person name="Haecker G."/>
            <person name="Cieplik F."/>
            <person name="Al-Ahmad A."/>
        </authorList>
    </citation>
    <scope>NUCLEOTIDE SEQUENCE [LARGE SCALE GENOMIC DNA]</scope>
    <source>
        <strain evidence="3">Wk13</strain>
    </source>
</reference>
<dbReference type="CDD" id="cd20745">
    <property type="entry name" value="FIX_RhsA_AHH_HNH-like"/>
    <property type="match status" value="1"/>
</dbReference>
<name>A0ABV4UFJ6_9RHOO</name>
<sequence length="349" mass="37031">MATRPRIPADLPPVTRRAGVHPNHYTRPGPLGNTQGKIVPDTRPNPGGESAPPIRPTEKEKSWWQRWGSELIHTGLDIIGLIPVAGELADGANALIYLAEGDTVNAAISAAAMVPGAGMAATGAKIGKKAAGAVAEGAAKKAEREAAEELAEKAQKEAAEKAEKEAIEKSTKKADGNSGGYDKGRKKRRPGRRCELVPYKELQCDESQEAHHVVPDWMLRLGKRGGLERIPGMPSLEEGPAICLEKGGGKEHNTAHKHTDRPAARIGKSGRATGTPGTLRLGQAKAISSRAIEKATGGPGKGGCAREDIRRQLDEQFRAHNDAVLRAVKHAGKVTDEIRNAVNRSIGDI</sequence>
<evidence type="ECO:0000313" key="3">
    <source>
        <dbReference type="Proteomes" id="UP001574673"/>
    </source>
</evidence>
<accession>A0ABV4UFJ6</accession>
<proteinExistence type="predicted"/>
<comment type="caution">
    <text evidence="2">The sequence shown here is derived from an EMBL/GenBank/DDBJ whole genome shotgun (WGS) entry which is preliminary data.</text>
</comment>